<evidence type="ECO:0000313" key="3">
    <source>
        <dbReference type="Proteomes" id="UP000254502"/>
    </source>
</evidence>
<dbReference type="EMBL" id="UHAQ01000002">
    <property type="protein sequence ID" value="SUK47142.1"/>
    <property type="molecule type" value="Genomic_DNA"/>
</dbReference>
<gene>
    <name evidence="2" type="ORF">NCTC5664_01594</name>
</gene>
<dbReference type="SUPFAM" id="SSF51735">
    <property type="entry name" value="NAD(P)-binding Rossmann-fold domains"/>
    <property type="match status" value="1"/>
</dbReference>
<evidence type="ECO:0000313" key="2">
    <source>
        <dbReference type="EMBL" id="SUK47142.1"/>
    </source>
</evidence>
<reference evidence="2 3" key="1">
    <citation type="submission" date="2018-06" db="EMBL/GenBank/DDBJ databases">
        <authorList>
            <consortium name="Pathogen Informatics"/>
            <person name="Doyle S."/>
        </authorList>
    </citation>
    <scope>NUCLEOTIDE SEQUENCE [LARGE SCALE GENOMIC DNA]</scope>
    <source>
        <strain evidence="2 3">NCTC5664</strain>
    </source>
</reference>
<dbReference type="AlphaFoldDB" id="A0A380DSM1"/>
<organism evidence="2 3">
    <name type="scientific">Staphylococcus aureus</name>
    <dbReference type="NCBI Taxonomy" id="1280"/>
    <lineage>
        <taxon>Bacteria</taxon>
        <taxon>Bacillati</taxon>
        <taxon>Bacillota</taxon>
        <taxon>Bacilli</taxon>
        <taxon>Bacillales</taxon>
        <taxon>Staphylococcaceae</taxon>
        <taxon>Staphylococcus</taxon>
    </lineage>
</organism>
<feature type="domain" description="Glycerol-3-phosphate dehydrogenase NAD-dependent N-terminal" evidence="1">
    <location>
        <begin position="2"/>
        <end position="103"/>
    </location>
</feature>
<dbReference type="PANTHER" id="PTHR38015">
    <property type="entry name" value="BLR6086 PROTEIN"/>
    <property type="match status" value="1"/>
</dbReference>
<accession>A0A380DSM1</accession>
<keyword evidence="2" id="KW-0560">Oxidoreductase</keyword>
<sequence length="116" mass="12902">MKIAIVGSGNGAVTAAVDMVSKGHDVKLYCRNQSISKFQNAIEKGGFDFNNEGDERFVKFTDISDDMEYVLKDAEIVQVIIPSSYIEYYADVMAEHVTDNQLIFFNMAAAMGQFVL</sequence>
<dbReference type="Proteomes" id="UP000254502">
    <property type="component" value="Unassembled WGS sequence"/>
</dbReference>
<name>A0A380DSM1_STAAU</name>
<dbReference type="EC" id="1.5.1.28" evidence="2"/>
<dbReference type="GO" id="GO:0046168">
    <property type="term" value="P:glycerol-3-phosphate catabolic process"/>
    <property type="evidence" value="ECO:0007669"/>
    <property type="project" value="InterPro"/>
</dbReference>
<protein>
    <submittedName>
        <fullName evidence="2">Opine dehydrogenase</fullName>
        <ecNumber evidence="2">1.5.1.28</ecNumber>
    </submittedName>
</protein>
<dbReference type="InterPro" id="IPR036291">
    <property type="entry name" value="NAD(P)-bd_dom_sf"/>
</dbReference>
<dbReference type="PANTHER" id="PTHR38015:SF1">
    <property type="entry name" value="OPINE DEHYDROGENASE DOMAIN-CONTAINING PROTEIN"/>
    <property type="match status" value="1"/>
</dbReference>
<dbReference type="GO" id="GO:0047129">
    <property type="term" value="F:opine dehydrogenase activity"/>
    <property type="evidence" value="ECO:0007669"/>
    <property type="project" value="UniProtKB-EC"/>
</dbReference>
<dbReference type="Pfam" id="PF01210">
    <property type="entry name" value="NAD_Gly3P_dh_N"/>
    <property type="match status" value="1"/>
</dbReference>
<dbReference type="InterPro" id="IPR051729">
    <property type="entry name" value="Opine/Lysopine_DH"/>
</dbReference>
<dbReference type="GO" id="GO:0016616">
    <property type="term" value="F:oxidoreductase activity, acting on the CH-OH group of donors, NAD or NADP as acceptor"/>
    <property type="evidence" value="ECO:0007669"/>
    <property type="project" value="InterPro"/>
</dbReference>
<evidence type="ECO:0000259" key="1">
    <source>
        <dbReference type="Pfam" id="PF01210"/>
    </source>
</evidence>
<dbReference type="InterPro" id="IPR011128">
    <property type="entry name" value="G3P_DH_NAD-dep_N"/>
</dbReference>
<dbReference type="GO" id="GO:0051287">
    <property type="term" value="F:NAD binding"/>
    <property type="evidence" value="ECO:0007669"/>
    <property type="project" value="InterPro"/>
</dbReference>
<proteinExistence type="predicted"/>
<dbReference type="Gene3D" id="3.40.50.720">
    <property type="entry name" value="NAD(P)-binding Rossmann-like Domain"/>
    <property type="match status" value="1"/>
</dbReference>